<dbReference type="EMBL" id="SMGI01000006">
    <property type="protein sequence ID" value="TCK64735.1"/>
    <property type="molecule type" value="Genomic_DNA"/>
</dbReference>
<evidence type="ECO:0008006" key="6">
    <source>
        <dbReference type="Google" id="ProtNLM"/>
    </source>
</evidence>
<keyword evidence="2" id="KW-1133">Transmembrane helix</keyword>
<keyword evidence="5" id="KW-1185">Reference proteome</keyword>
<gene>
    <name evidence="4" type="ORF">DFQ05_2720</name>
</gene>
<evidence type="ECO:0000313" key="5">
    <source>
        <dbReference type="Proteomes" id="UP000295714"/>
    </source>
</evidence>
<evidence type="ECO:0000256" key="3">
    <source>
        <dbReference type="SAM" id="SignalP"/>
    </source>
</evidence>
<keyword evidence="2" id="KW-0812">Transmembrane</keyword>
<name>A0A4R1KIV2_9FLAO</name>
<accession>A0A4R1KIV2</accession>
<reference evidence="4 5" key="1">
    <citation type="journal article" date="2015" name="Stand. Genomic Sci.">
        <title>Genomic Encyclopedia of Bacterial and Archaeal Type Strains, Phase III: the genomes of soil and plant-associated and newly described type strains.</title>
        <authorList>
            <person name="Whitman W.B."/>
            <person name="Woyke T."/>
            <person name="Klenk H.P."/>
            <person name="Zhou Y."/>
            <person name="Lilburn T.G."/>
            <person name="Beck B.J."/>
            <person name="De Vos P."/>
            <person name="Vandamme P."/>
            <person name="Eisen J.A."/>
            <person name="Garrity G."/>
            <person name="Hugenholtz P."/>
            <person name="Kyrpides N.C."/>
        </authorList>
    </citation>
    <scope>NUCLEOTIDE SEQUENCE [LARGE SCALE GENOMIC DNA]</scope>
    <source>
        <strain evidence="4 5">CECT 8445</strain>
    </source>
</reference>
<feature type="coiled-coil region" evidence="1">
    <location>
        <begin position="95"/>
        <end position="129"/>
    </location>
</feature>
<feature type="transmembrane region" description="Helical" evidence="2">
    <location>
        <begin position="147"/>
        <end position="165"/>
    </location>
</feature>
<evidence type="ECO:0000313" key="4">
    <source>
        <dbReference type="EMBL" id="TCK64735.1"/>
    </source>
</evidence>
<evidence type="ECO:0000256" key="2">
    <source>
        <dbReference type="SAM" id="Phobius"/>
    </source>
</evidence>
<keyword evidence="3" id="KW-0732">Signal</keyword>
<comment type="caution">
    <text evidence="4">The sequence shown here is derived from an EMBL/GenBank/DDBJ whole genome shotgun (WGS) entry which is preliminary data.</text>
</comment>
<sequence>MEVLNLTVIKMKYLTKTLLLFSFIFFQFTNAQVAQTEDTQLKRNEGSVDDQFEYVISKSYTYRGNGKVYKNVQYHWLTELKASVADTLKQKNKVIADTKAMIEKQSGEIAALKANLSNTQVELTNTNAEKDSMSLFGIQMSKGGYNILLWSIIAGLLALTLLFIVRFKGSNSATKEAKRKLEEVEIEFEEHRRVALEREQKVRRQLQDEINKNRDKK</sequence>
<dbReference type="AlphaFoldDB" id="A0A4R1KIV2"/>
<evidence type="ECO:0000256" key="1">
    <source>
        <dbReference type="SAM" id="Coils"/>
    </source>
</evidence>
<organism evidence="4 5">
    <name type="scientific">Winogradskyella wandonensis</name>
    <dbReference type="NCBI Taxonomy" id="1442586"/>
    <lineage>
        <taxon>Bacteria</taxon>
        <taxon>Pseudomonadati</taxon>
        <taxon>Bacteroidota</taxon>
        <taxon>Flavobacteriia</taxon>
        <taxon>Flavobacteriales</taxon>
        <taxon>Flavobacteriaceae</taxon>
        <taxon>Winogradskyella</taxon>
    </lineage>
</organism>
<protein>
    <recommendedName>
        <fullName evidence="6">tRNA (Guanine-N1)-methyltransferase</fullName>
    </recommendedName>
</protein>
<feature type="chain" id="PRO_5020696533" description="tRNA (Guanine-N1)-methyltransferase" evidence="3">
    <location>
        <begin position="32"/>
        <end position="217"/>
    </location>
</feature>
<keyword evidence="1" id="KW-0175">Coiled coil</keyword>
<dbReference type="Proteomes" id="UP000295714">
    <property type="component" value="Unassembled WGS sequence"/>
</dbReference>
<feature type="coiled-coil region" evidence="1">
    <location>
        <begin position="174"/>
        <end position="216"/>
    </location>
</feature>
<feature type="signal peptide" evidence="3">
    <location>
        <begin position="1"/>
        <end position="31"/>
    </location>
</feature>
<proteinExistence type="predicted"/>
<keyword evidence="2" id="KW-0472">Membrane</keyword>